<dbReference type="InterPro" id="IPR055729">
    <property type="entry name" value="DUF7305"/>
</dbReference>
<evidence type="ECO:0000259" key="1">
    <source>
        <dbReference type="Pfam" id="PF23981"/>
    </source>
</evidence>
<dbReference type="EMBL" id="JAUJWW010000002">
    <property type="protein sequence ID" value="MDN7227158.1"/>
    <property type="molecule type" value="Genomic_DNA"/>
</dbReference>
<name>A0ABT8MQR8_9BACL</name>
<dbReference type="Proteomes" id="UP001172054">
    <property type="component" value="Unassembled WGS sequence"/>
</dbReference>
<proteinExistence type="predicted"/>
<keyword evidence="3" id="KW-1185">Reference proteome</keyword>
<protein>
    <recommendedName>
        <fullName evidence="1">DUF7305 domain-containing protein</fullName>
    </recommendedName>
</protein>
<reference evidence="2 3" key="1">
    <citation type="submission" date="2023-06" db="EMBL/GenBank/DDBJ databases">
        <title>Novel species in genus Planococcus.</title>
        <authorList>
            <person name="Ning S."/>
        </authorList>
    </citation>
    <scope>NUCLEOTIDE SEQUENCE [LARGE SCALE GENOMIC DNA]</scope>
    <source>
        <strain evidence="2 3">N064</strain>
    </source>
</reference>
<feature type="domain" description="DUF7305" evidence="1">
    <location>
        <begin position="315"/>
        <end position="431"/>
    </location>
</feature>
<gene>
    <name evidence="2" type="ORF">QWY15_07570</name>
</gene>
<dbReference type="Pfam" id="PF23981">
    <property type="entry name" value="DUF7305"/>
    <property type="match status" value="1"/>
</dbReference>
<accession>A0ABT8MQR8</accession>
<evidence type="ECO:0000313" key="3">
    <source>
        <dbReference type="Proteomes" id="UP001172054"/>
    </source>
</evidence>
<organism evidence="2 3">
    <name type="scientific">Planococcus liqunii</name>
    <dbReference type="NCBI Taxonomy" id="3058394"/>
    <lineage>
        <taxon>Bacteria</taxon>
        <taxon>Bacillati</taxon>
        <taxon>Bacillota</taxon>
        <taxon>Bacilli</taxon>
        <taxon>Bacillales</taxon>
        <taxon>Caryophanaceae</taxon>
        <taxon>Planococcus</taxon>
    </lineage>
</organism>
<comment type="caution">
    <text evidence="2">The sequence shown here is derived from an EMBL/GenBank/DDBJ whole genome shotgun (WGS) entry which is preliminary data.</text>
</comment>
<dbReference type="RefSeq" id="WP_301725919.1">
    <property type="nucleotide sequence ID" value="NZ_JAUJWW010000002.1"/>
</dbReference>
<evidence type="ECO:0000313" key="2">
    <source>
        <dbReference type="EMBL" id="MDN7227158.1"/>
    </source>
</evidence>
<sequence length="510" mass="55640">MKNKFRKFTFYQNQSGYMLVTVVMLLLLFSVLGMSLLALSMNSMKQSTGEVKSQSAYYIAESGATLKLKEIEQTVTALSADKSLNKAAFLSKFEQTVLTKRNAAHQLVPQRFTQFESQRGEQPEAEVSVQLMNVNLETGVYEYQIVSKGMIGERHRTVSKPVLVNYTEGKGFVMPKNLGVYAKNQMLLTNGTINGNIIMDTLTSQVLEISGNPTINGKVYVPTESTGKVFKYSSGQQWWFDSKAPIVEKQGLIQEMKMPPFPQPFPTYPMIADKLMTSGKNTHYVIKDGNININSSVAPSVTMTLTQNVQAKNINFASDYKLTLDVGNRDIALVVDRISGQGQLDVVSKDGGSLTLYVRDNIDIKNHLNISQGKDVFIYLGPSADPLKPKTFVSSSYAEFNASLYAYDANLELVGSAAFTGQFLTGGKSVKVQGNTKATSADTTVVYAPKATVELTGSGKLFGAVVADVFKLNGGASVHSSEVDLGEGPFFEETSKESNVSVESGTTLEQ</sequence>